<organism evidence="1 2">
    <name type="scientific">Didymella heteroderae</name>
    <dbReference type="NCBI Taxonomy" id="1769908"/>
    <lineage>
        <taxon>Eukaryota</taxon>
        <taxon>Fungi</taxon>
        <taxon>Dikarya</taxon>
        <taxon>Ascomycota</taxon>
        <taxon>Pezizomycotina</taxon>
        <taxon>Dothideomycetes</taxon>
        <taxon>Pleosporomycetidae</taxon>
        <taxon>Pleosporales</taxon>
        <taxon>Pleosporineae</taxon>
        <taxon>Didymellaceae</taxon>
        <taxon>Didymella</taxon>
    </lineage>
</organism>
<dbReference type="OrthoDB" id="5342184at2759"/>
<reference evidence="1" key="1">
    <citation type="submission" date="2019-04" db="EMBL/GenBank/DDBJ databases">
        <title>Sequencing of skin fungus with MAO and IRED activity.</title>
        <authorList>
            <person name="Marsaioli A.J."/>
            <person name="Bonatto J.M.C."/>
            <person name="Reis Junior O."/>
        </authorList>
    </citation>
    <scope>NUCLEOTIDE SEQUENCE</scope>
    <source>
        <strain evidence="1">28M1</strain>
    </source>
</reference>
<dbReference type="InterPro" id="IPR021986">
    <property type="entry name" value="Spherulin4"/>
</dbReference>
<accession>A0A9P5C7P7</accession>
<dbReference type="PANTHER" id="PTHR35040:SF9">
    <property type="entry name" value="4-LIKE CELL SURFACE PROTEIN, PUTATIVE (AFU_ORTHOLOGUE AFUA_4G14080)-RELATED"/>
    <property type="match status" value="1"/>
</dbReference>
<proteinExistence type="predicted"/>
<keyword evidence="2" id="KW-1185">Reference proteome</keyword>
<name>A0A9P5C7P7_9PLEO</name>
<evidence type="ECO:0000313" key="2">
    <source>
        <dbReference type="Proteomes" id="UP000758155"/>
    </source>
</evidence>
<evidence type="ECO:0000313" key="1">
    <source>
        <dbReference type="EMBL" id="KAF3048352.1"/>
    </source>
</evidence>
<sequence>MVQYANLLFPLYVYPINNAWESLISAASQYPDVTFTAVINPSTGPAPDANGCPEKNYVEGIASLNKYPNIHTMGHVHTANRWDCGNLGTDICFCTAPAANVKANITTYANWATKGCAGWSTINLDIHIDSIFIDEAPGEDGGECLSCMTDLTNHAKTALTSATGGEVLFNAGAATDLSYFDVADAIVILESTQAEYEMIPDIGVRNGNGKYYNKSPIIIHSASNATDKIQRDTSTVLGLDRDAFHSLFYTDRLTDRYAYFPYDWAEIVKEVNAVAQANKAILGGQD</sequence>
<dbReference type="Proteomes" id="UP000758155">
    <property type="component" value="Unassembled WGS sequence"/>
</dbReference>
<dbReference type="EMBL" id="SWKV01000001">
    <property type="protein sequence ID" value="KAF3048352.1"/>
    <property type="molecule type" value="Genomic_DNA"/>
</dbReference>
<comment type="caution">
    <text evidence="1">The sequence shown here is derived from an EMBL/GenBank/DDBJ whole genome shotgun (WGS) entry which is preliminary data.</text>
</comment>
<gene>
    <name evidence="1" type="ORF">E8E12_011717</name>
</gene>
<protein>
    <submittedName>
        <fullName evidence="1">Uncharacterized protein</fullName>
    </submittedName>
</protein>
<dbReference type="AlphaFoldDB" id="A0A9P5C7P7"/>
<dbReference type="PANTHER" id="PTHR35040">
    <property type="match status" value="1"/>
</dbReference>
<dbReference type="Pfam" id="PF12138">
    <property type="entry name" value="Spherulin4"/>
    <property type="match status" value="1"/>
</dbReference>